<dbReference type="Gene3D" id="6.10.250.690">
    <property type="match status" value="1"/>
</dbReference>
<dbReference type="InterPro" id="IPR036388">
    <property type="entry name" value="WH-like_DNA-bd_sf"/>
</dbReference>
<dbReference type="GO" id="GO:0006355">
    <property type="term" value="P:regulation of DNA-templated transcription"/>
    <property type="evidence" value="ECO:0007669"/>
    <property type="project" value="InterPro"/>
</dbReference>
<organism evidence="10 11">
    <name type="scientific">Myxococcus llanfairpwllgwyngyllgogerychwyrndrobwllllantysiliogogogochensis</name>
    <dbReference type="NCBI Taxonomy" id="2590453"/>
    <lineage>
        <taxon>Bacteria</taxon>
        <taxon>Pseudomonadati</taxon>
        <taxon>Myxococcota</taxon>
        <taxon>Myxococcia</taxon>
        <taxon>Myxococcales</taxon>
        <taxon>Cystobacterineae</taxon>
        <taxon>Myxococcaceae</taxon>
        <taxon>Myxococcus</taxon>
    </lineage>
</organism>
<keyword evidence="11" id="KW-1185">Reference proteome</keyword>
<dbReference type="Pfam" id="PF00072">
    <property type="entry name" value="Response_reg"/>
    <property type="match status" value="1"/>
</dbReference>
<evidence type="ECO:0000259" key="8">
    <source>
        <dbReference type="PROSITE" id="PS50110"/>
    </source>
</evidence>
<dbReference type="SMART" id="SM00862">
    <property type="entry name" value="Trans_reg_C"/>
    <property type="match status" value="1"/>
</dbReference>
<name>A0A540X0J8_9BACT</name>
<dbReference type="InterPro" id="IPR011006">
    <property type="entry name" value="CheY-like_superfamily"/>
</dbReference>
<dbReference type="EMBL" id="VIFM01000059">
    <property type="protein sequence ID" value="TQF14762.1"/>
    <property type="molecule type" value="Genomic_DNA"/>
</dbReference>
<feature type="modified residue" description="4-aspartylphosphate" evidence="6">
    <location>
        <position position="54"/>
    </location>
</feature>
<dbReference type="SUPFAM" id="SSF46894">
    <property type="entry name" value="C-terminal effector domain of the bipartite response regulators"/>
    <property type="match status" value="1"/>
</dbReference>
<evidence type="ECO:0000256" key="3">
    <source>
        <dbReference type="ARBA" id="ARBA00023015"/>
    </source>
</evidence>
<dbReference type="GO" id="GO:0000156">
    <property type="term" value="F:phosphorelay response regulator activity"/>
    <property type="evidence" value="ECO:0007669"/>
    <property type="project" value="TreeGrafter"/>
</dbReference>
<feature type="DNA-binding region" description="OmpR/PhoB-type" evidence="7">
    <location>
        <begin position="129"/>
        <end position="230"/>
    </location>
</feature>
<keyword evidence="4 7" id="KW-0238">DNA-binding</keyword>
<dbReference type="InterPro" id="IPR001789">
    <property type="entry name" value="Sig_transdc_resp-reg_receiver"/>
</dbReference>
<dbReference type="PANTHER" id="PTHR48111">
    <property type="entry name" value="REGULATOR OF RPOS"/>
    <property type="match status" value="1"/>
</dbReference>
<dbReference type="Pfam" id="PF00486">
    <property type="entry name" value="Trans_reg_C"/>
    <property type="match status" value="1"/>
</dbReference>
<evidence type="ECO:0000256" key="5">
    <source>
        <dbReference type="ARBA" id="ARBA00023163"/>
    </source>
</evidence>
<evidence type="ECO:0000259" key="9">
    <source>
        <dbReference type="PROSITE" id="PS51755"/>
    </source>
</evidence>
<reference evidence="10 11" key="1">
    <citation type="submission" date="2019-06" db="EMBL/GenBank/DDBJ databases">
        <authorList>
            <person name="Livingstone P."/>
            <person name="Whitworth D."/>
        </authorList>
    </citation>
    <scope>NUCLEOTIDE SEQUENCE [LARGE SCALE GENOMIC DNA]</scope>
    <source>
        <strain evidence="10 11">AM401</strain>
    </source>
</reference>
<keyword evidence="5" id="KW-0804">Transcription</keyword>
<feature type="domain" description="OmpR/PhoB-type" evidence="9">
    <location>
        <begin position="129"/>
        <end position="230"/>
    </location>
</feature>
<dbReference type="PROSITE" id="PS50110">
    <property type="entry name" value="RESPONSE_REGULATORY"/>
    <property type="match status" value="1"/>
</dbReference>
<dbReference type="SUPFAM" id="SSF52172">
    <property type="entry name" value="CheY-like"/>
    <property type="match status" value="1"/>
</dbReference>
<proteinExistence type="predicted"/>
<comment type="caution">
    <text evidence="10">The sequence shown here is derived from an EMBL/GenBank/DDBJ whole genome shotgun (WGS) entry which is preliminary data.</text>
</comment>
<dbReference type="OrthoDB" id="9793321at2"/>
<protein>
    <submittedName>
        <fullName evidence="10">Response regulator transcription factor</fullName>
    </submittedName>
</protein>
<gene>
    <name evidence="10" type="ORF">FJV41_17000</name>
</gene>
<dbReference type="InterPro" id="IPR039420">
    <property type="entry name" value="WalR-like"/>
</dbReference>
<sequence>MAARRVLVVEDDPAIRRGIVDALRFEGYEVLEAGVREEGQRLAERTPVDLVLLDLVLPDGDGLDLLRAVRKSRPTLPVIILTARGQEEDRVMGLKLGADDYVVKPFSVRELLARAGAVLRRSAERPQGASRVDFPGGHFVVERRELSFDDGSRTDLSEREAEALRYLGDNANRAISREELLERVWHLPARSVQTRTVDMTMARLREKLRDDSAEPRVILTVRGKGYMFSAPGGPG</sequence>
<dbReference type="Proteomes" id="UP000315369">
    <property type="component" value="Unassembled WGS sequence"/>
</dbReference>
<evidence type="ECO:0000313" key="10">
    <source>
        <dbReference type="EMBL" id="TQF14762.1"/>
    </source>
</evidence>
<evidence type="ECO:0000256" key="6">
    <source>
        <dbReference type="PROSITE-ProRule" id="PRU00169"/>
    </source>
</evidence>
<dbReference type="PROSITE" id="PS51755">
    <property type="entry name" value="OMPR_PHOB"/>
    <property type="match status" value="1"/>
</dbReference>
<dbReference type="RefSeq" id="WP_141643546.1">
    <property type="nucleotide sequence ID" value="NZ_VIFM01000059.1"/>
</dbReference>
<accession>A0A540X0J8</accession>
<dbReference type="CDD" id="cd00383">
    <property type="entry name" value="trans_reg_C"/>
    <property type="match status" value="1"/>
</dbReference>
<dbReference type="GO" id="GO:0032993">
    <property type="term" value="C:protein-DNA complex"/>
    <property type="evidence" value="ECO:0007669"/>
    <property type="project" value="TreeGrafter"/>
</dbReference>
<dbReference type="InterPro" id="IPR016032">
    <property type="entry name" value="Sig_transdc_resp-reg_C-effctor"/>
</dbReference>
<keyword evidence="2" id="KW-0902">Two-component regulatory system</keyword>
<evidence type="ECO:0000256" key="2">
    <source>
        <dbReference type="ARBA" id="ARBA00023012"/>
    </source>
</evidence>
<dbReference type="AlphaFoldDB" id="A0A540X0J8"/>
<evidence type="ECO:0000256" key="4">
    <source>
        <dbReference type="ARBA" id="ARBA00023125"/>
    </source>
</evidence>
<evidence type="ECO:0000256" key="7">
    <source>
        <dbReference type="PROSITE-ProRule" id="PRU01091"/>
    </source>
</evidence>
<dbReference type="SMART" id="SM00448">
    <property type="entry name" value="REC"/>
    <property type="match status" value="1"/>
</dbReference>
<dbReference type="GO" id="GO:0005829">
    <property type="term" value="C:cytosol"/>
    <property type="evidence" value="ECO:0007669"/>
    <property type="project" value="TreeGrafter"/>
</dbReference>
<dbReference type="GO" id="GO:0000976">
    <property type="term" value="F:transcription cis-regulatory region binding"/>
    <property type="evidence" value="ECO:0007669"/>
    <property type="project" value="TreeGrafter"/>
</dbReference>
<evidence type="ECO:0000256" key="1">
    <source>
        <dbReference type="ARBA" id="ARBA00022553"/>
    </source>
</evidence>
<keyword evidence="3" id="KW-0805">Transcription regulation</keyword>
<evidence type="ECO:0000313" key="11">
    <source>
        <dbReference type="Proteomes" id="UP000315369"/>
    </source>
</evidence>
<keyword evidence="1 6" id="KW-0597">Phosphoprotein</keyword>
<dbReference type="PANTHER" id="PTHR48111:SF1">
    <property type="entry name" value="TWO-COMPONENT RESPONSE REGULATOR ORR33"/>
    <property type="match status" value="1"/>
</dbReference>
<feature type="domain" description="Response regulatory" evidence="8">
    <location>
        <begin position="5"/>
        <end position="119"/>
    </location>
</feature>
<dbReference type="Gene3D" id="1.10.10.10">
    <property type="entry name" value="Winged helix-like DNA-binding domain superfamily/Winged helix DNA-binding domain"/>
    <property type="match status" value="1"/>
</dbReference>
<dbReference type="Gene3D" id="3.40.50.2300">
    <property type="match status" value="1"/>
</dbReference>
<dbReference type="InterPro" id="IPR001867">
    <property type="entry name" value="OmpR/PhoB-type_DNA-bd"/>
</dbReference>